<evidence type="ECO:0000259" key="6">
    <source>
        <dbReference type="Pfam" id="PF17851"/>
    </source>
</evidence>
<accession>A0A3E0W0N7</accession>
<feature type="active site" description="Proton donor" evidence="4">
    <location>
        <position position="437"/>
    </location>
</feature>
<dbReference type="OrthoDB" id="9801455at2"/>
<dbReference type="CDD" id="cd18617">
    <property type="entry name" value="GH43_XynB-like"/>
    <property type="match status" value="1"/>
</dbReference>
<dbReference type="Gene3D" id="2.115.10.20">
    <property type="entry name" value="Glycosyl hydrolase domain, family 43"/>
    <property type="match status" value="1"/>
</dbReference>
<dbReference type="EMBL" id="NBXB01000020">
    <property type="protein sequence ID" value="RFA15561.1"/>
    <property type="molecule type" value="Genomic_DNA"/>
</dbReference>
<evidence type="ECO:0000256" key="5">
    <source>
        <dbReference type="SAM" id="MobiDB-lite"/>
    </source>
</evidence>
<name>A0A3E0W0N7_9MICO</name>
<dbReference type="SUPFAM" id="SSF49899">
    <property type="entry name" value="Concanavalin A-like lectins/glucanases"/>
    <property type="match status" value="1"/>
</dbReference>
<dbReference type="PANTHER" id="PTHR42812">
    <property type="entry name" value="BETA-XYLOSIDASE"/>
    <property type="match status" value="1"/>
</dbReference>
<evidence type="ECO:0000313" key="7">
    <source>
        <dbReference type="EMBL" id="RFA15561.1"/>
    </source>
</evidence>
<dbReference type="Pfam" id="PF04616">
    <property type="entry name" value="Glyco_hydro_43"/>
    <property type="match status" value="1"/>
</dbReference>
<dbReference type="Gene3D" id="2.60.120.200">
    <property type="match status" value="1"/>
</dbReference>
<comment type="similarity">
    <text evidence="1">Belongs to the glycosyl hydrolase 43 family.</text>
</comment>
<organism evidence="7 8">
    <name type="scientific">Subtercola boreus</name>
    <dbReference type="NCBI Taxonomy" id="120213"/>
    <lineage>
        <taxon>Bacteria</taxon>
        <taxon>Bacillati</taxon>
        <taxon>Actinomycetota</taxon>
        <taxon>Actinomycetes</taxon>
        <taxon>Micrococcales</taxon>
        <taxon>Microbacteriaceae</taxon>
        <taxon>Subtercola</taxon>
    </lineage>
</organism>
<dbReference type="GO" id="GO:0005975">
    <property type="term" value="P:carbohydrate metabolic process"/>
    <property type="evidence" value="ECO:0007669"/>
    <property type="project" value="InterPro"/>
</dbReference>
<sequence>MASTREAANGRTCSGRASTLSKRPSCCPSVTNPLHSRPAEPMRARPGCLTGSPARGCRRRPTRWCVSMSTTSSALPCTTSRSLPPRSTCSSPISGPRSMSGWCSMPAAAPSTSAMPPSRSPASTSTARGWWGAECGLCCGSPRPTAQFALPALDRCPSRGTAWPSRLPTGPDAMRSSKWRSESAGATFTIPGADPGCPYPRATGRTSSDFASGGWGGRVRLERSDRAVASVGPSRAGVATVAVTATATEAARADDAGTRPRVADVPNPVLAGMHADPSICRVGDDYFLVTSTNEYLPGLPIYTSTDLVSWRQLGNVVTRDSQLDLTTAPSSLGLFAPALRHHDGTFYLTSTLVGSGHFLMTAEDAAGPWSDPVWIAGSGWDPSLVFVSSHGSAAGDRAFFHYSTGTSIRGFFVDLSTGTALSDEIELWVGTGGNAPEGPHLYRVGDFWYLVIAEGGTSAGHAVTVARSAALEGPYEAHPGNPVLTHRGLSSPIQAVGHADLVETSAGEWWAVVLGSRPLGGHGYQLLGRETFLVPVSWQGEPDDQWPVFGTDKRVPLTTGFSGNPVSAAFADDFVADTLDPGWLFIRTAEPPFARVGDGELVLTPTASTLDDPETPAFVGRRQSTHGFFAQVEVRLGGLALELGGSAVEAEAGRAVTADLIAPAAAGLAARRDERHHYHILLVARGGTRYVEVIARIGDLSQQVGSAPTAAPSVQLRIRAVPNRSTNPLEGSGLYEFAFRESARGEWRTLASLDSRYLSTEVAAGFTGTVIGMYAENGISRTNGERASISSAAHFSGWRSGDDSTHSPLKVQKETRV</sequence>
<reference evidence="7 8" key="1">
    <citation type="submission" date="2017-04" db="EMBL/GenBank/DDBJ databases">
        <title>Comparative genome analysis of Subtercola boreus.</title>
        <authorList>
            <person name="Cho Y.-J."/>
            <person name="Cho A."/>
            <person name="Kim O.-S."/>
            <person name="Lee J.-I."/>
        </authorList>
    </citation>
    <scope>NUCLEOTIDE SEQUENCE [LARGE SCALE GENOMIC DNA]</scope>
    <source>
        <strain evidence="7 8">P27479</strain>
    </source>
</reference>
<dbReference type="AlphaFoldDB" id="A0A3E0W0N7"/>
<feature type="domain" description="Beta-xylosidase C-terminal Concanavalin A-like" evidence="6">
    <location>
        <begin position="665"/>
        <end position="778"/>
    </location>
</feature>
<dbReference type="InterPro" id="IPR013320">
    <property type="entry name" value="ConA-like_dom_sf"/>
</dbReference>
<feature type="region of interest" description="Disordered" evidence="5">
    <location>
        <begin position="1"/>
        <end position="25"/>
    </location>
</feature>
<gene>
    <name evidence="7" type="ORF">B7R22_06875</name>
</gene>
<feature type="active site" description="Proton acceptor" evidence="4">
    <location>
        <position position="276"/>
    </location>
</feature>
<feature type="region of interest" description="Disordered" evidence="5">
    <location>
        <begin position="795"/>
        <end position="817"/>
    </location>
</feature>
<feature type="compositionally biased region" description="Polar residues" evidence="5">
    <location>
        <begin position="11"/>
        <end position="25"/>
    </location>
</feature>
<proteinExistence type="inferred from homology"/>
<keyword evidence="2" id="KW-0378">Hydrolase</keyword>
<dbReference type="Pfam" id="PF17851">
    <property type="entry name" value="GH43_C2"/>
    <property type="match status" value="2"/>
</dbReference>
<dbReference type="GO" id="GO:0004553">
    <property type="term" value="F:hydrolase activity, hydrolyzing O-glycosyl compounds"/>
    <property type="evidence" value="ECO:0007669"/>
    <property type="project" value="InterPro"/>
</dbReference>
<dbReference type="InterPro" id="IPR051795">
    <property type="entry name" value="Glycosyl_Hydrlase_43"/>
</dbReference>
<evidence type="ECO:0000256" key="3">
    <source>
        <dbReference type="ARBA" id="ARBA00023295"/>
    </source>
</evidence>
<dbReference type="InterPro" id="IPR023296">
    <property type="entry name" value="Glyco_hydro_beta-prop_sf"/>
</dbReference>
<dbReference type="PANTHER" id="PTHR42812:SF12">
    <property type="entry name" value="BETA-XYLOSIDASE-RELATED"/>
    <property type="match status" value="1"/>
</dbReference>
<protein>
    <recommendedName>
        <fullName evidence="6">Beta-xylosidase C-terminal Concanavalin A-like domain-containing protein</fullName>
    </recommendedName>
</protein>
<feature type="region of interest" description="Disordered" evidence="5">
    <location>
        <begin position="191"/>
        <end position="216"/>
    </location>
</feature>
<dbReference type="Proteomes" id="UP000256541">
    <property type="component" value="Unassembled WGS sequence"/>
</dbReference>
<evidence type="ECO:0000256" key="2">
    <source>
        <dbReference type="ARBA" id="ARBA00022801"/>
    </source>
</evidence>
<dbReference type="SUPFAM" id="SSF75005">
    <property type="entry name" value="Arabinanase/levansucrase/invertase"/>
    <property type="match status" value="1"/>
</dbReference>
<dbReference type="InterPro" id="IPR006710">
    <property type="entry name" value="Glyco_hydro_43"/>
</dbReference>
<feature type="compositionally biased region" description="Basic and acidic residues" evidence="5">
    <location>
        <begin position="800"/>
        <end position="817"/>
    </location>
</feature>
<evidence type="ECO:0000256" key="4">
    <source>
        <dbReference type="PIRSR" id="PIRSR606710-1"/>
    </source>
</evidence>
<evidence type="ECO:0000313" key="8">
    <source>
        <dbReference type="Proteomes" id="UP000256541"/>
    </source>
</evidence>
<comment type="caution">
    <text evidence="7">The sequence shown here is derived from an EMBL/GenBank/DDBJ whole genome shotgun (WGS) entry which is preliminary data.</text>
</comment>
<dbReference type="InterPro" id="IPR041542">
    <property type="entry name" value="GH43_C2"/>
</dbReference>
<evidence type="ECO:0000256" key="1">
    <source>
        <dbReference type="ARBA" id="ARBA00009865"/>
    </source>
</evidence>
<keyword evidence="3" id="KW-0326">Glycosidase</keyword>
<feature type="domain" description="Beta-xylosidase C-terminal Concanavalin A-like" evidence="6">
    <location>
        <begin position="572"/>
        <end position="635"/>
    </location>
</feature>